<dbReference type="Gene3D" id="3.30.428.10">
    <property type="entry name" value="HIT-like"/>
    <property type="match status" value="1"/>
</dbReference>
<protein>
    <submittedName>
        <fullName evidence="5">Histidine triad nucleotide-binding protein</fullName>
    </submittedName>
</protein>
<dbReference type="CDD" id="cd01276">
    <property type="entry name" value="PKCI_related"/>
    <property type="match status" value="1"/>
</dbReference>
<organism evidence="5 6">
    <name type="scientific">Rubritalea profundi</name>
    <dbReference type="NCBI Taxonomy" id="1658618"/>
    <lineage>
        <taxon>Bacteria</taxon>
        <taxon>Pseudomonadati</taxon>
        <taxon>Verrucomicrobiota</taxon>
        <taxon>Verrucomicrobiia</taxon>
        <taxon>Verrucomicrobiales</taxon>
        <taxon>Rubritaleaceae</taxon>
        <taxon>Rubritalea</taxon>
    </lineage>
</organism>
<dbReference type="OrthoDB" id="9784774at2"/>
<dbReference type="PRINTS" id="PR00332">
    <property type="entry name" value="HISTRIAD"/>
</dbReference>
<dbReference type="FunFam" id="3.30.428.10:FF:000005">
    <property type="entry name" value="Histidine triad nucleotide-binding protein 1"/>
    <property type="match status" value="1"/>
</dbReference>
<dbReference type="GO" id="GO:0003824">
    <property type="term" value="F:catalytic activity"/>
    <property type="evidence" value="ECO:0007669"/>
    <property type="project" value="InterPro"/>
</dbReference>
<keyword evidence="6" id="KW-1185">Reference proteome</keyword>
<dbReference type="InterPro" id="IPR036265">
    <property type="entry name" value="HIT-like_sf"/>
</dbReference>
<name>A0A2S7U0T8_9BACT</name>
<reference evidence="5 6" key="1">
    <citation type="submission" date="2016-12" db="EMBL/GenBank/DDBJ databases">
        <title>Study of bacterial adaptation to deep sea.</title>
        <authorList>
            <person name="Song J."/>
            <person name="Yoshizawa S."/>
            <person name="Kogure K."/>
        </authorList>
    </citation>
    <scope>NUCLEOTIDE SEQUENCE [LARGE SCALE GENOMIC DNA]</scope>
    <source>
        <strain evidence="5 6">SAORIC-165</strain>
    </source>
</reference>
<evidence type="ECO:0000256" key="1">
    <source>
        <dbReference type="PIRSR" id="PIRSR601310-1"/>
    </source>
</evidence>
<sequence>MSDKTIFEMIIDREIPADIVYEDDICICFHDIAPQAPTHLLVVPKKRIVRIADASIEDQATLGHLLLTAQKVAQQEGISESGFRTVINNGKDGGEAVPHLHLHILAGRQMLWPPG</sequence>
<dbReference type="Pfam" id="PF01230">
    <property type="entry name" value="HIT"/>
    <property type="match status" value="1"/>
</dbReference>
<comment type="caution">
    <text evidence="5">The sequence shown here is derived from an EMBL/GenBank/DDBJ whole genome shotgun (WGS) entry which is preliminary data.</text>
</comment>
<dbReference type="EMBL" id="MQWA01000001">
    <property type="protein sequence ID" value="PQJ27942.1"/>
    <property type="molecule type" value="Genomic_DNA"/>
</dbReference>
<dbReference type="SUPFAM" id="SSF54197">
    <property type="entry name" value="HIT-like"/>
    <property type="match status" value="1"/>
</dbReference>
<feature type="active site" description="Tele-AMP-histidine intermediate" evidence="1">
    <location>
        <position position="101"/>
    </location>
</feature>
<feature type="domain" description="HIT" evidence="4">
    <location>
        <begin position="6"/>
        <end position="115"/>
    </location>
</feature>
<proteinExistence type="predicted"/>
<evidence type="ECO:0000259" key="4">
    <source>
        <dbReference type="PROSITE" id="PS51084"/>
    </source>
</evidence>
<dbReference type="PROSITE" id="PS51084">
    <property type="entry name" value="HIT_2"/>
    <property type="match status" value="1"/>
</dbReference>
<dbReference type="Proteomes" id="UP000239907">
    <property type="component" value="Unassembled WGS sequence"/>
</dbReference>
<gene>
    <name evidence="5" type="ORF">BSZ32_05125</name>
</gene>
<dbReference type="InterPro" id="IPR001310">
    <property type="entry name" value="Histidine_triad_HIT"/>
</dbReference>
<accession>A0A2S7U0T8</accession>
<dbReference type="InterPro" id="IPR011146">
    <property type="entry name" value="HIT-like"/>
</dbReference>
<dbReference type="RefSeq" id="WP_105042436.1">
    <property type="nucleotide sequence ID" value="NZ_MQWA01000001.1"/>
</dbReference>
<dbReference type="PANTHER" id="PTHR23089">
    <property type="entry name" value="HISTIDINE TRIAD HIT PROTEIN"/>
    <property type="match status" value="1"/>
</dbReference>
<evidence type="ECO:0000256" key="2">
    <source>
        <dbReference type="PIRSR" id="PIRSR601310-3"/>
    </source>
</evidence>
<evidence type="ECO:0000256" key="3">
    <source>
        <dbReference type="PROSITE-ProRule" id="PRU00464"/>
    </source>
</evidence>
<dbReference type="AlphaFoldDB" id="A0A2S7U0T8"/>
<feature type="short sequence motif" description="Histidine triad motif" evidence="2 3">
    <location>
        <begin position="99"/>
        <end position="103"/>
    </location>
</feature>
<evidence type="ECO:0000313" key="6">
    <source>
        <dbReference type="Proteomes" id="UP000239907"/>
    </source>
</evidence>
<evidence type="ECO:0000313" key="5">
    <source>
        <dbReference type="EMBL" id="PQJ27942.1"/>
    </source>
</evidence>